<evidence type="ECO:0000313" key="3">
    <source>
        <dbReference type="Proteomes" id="UP000010824"/>
    </source>
</evidence>
<gene>
    <name evidence="2" type="ordered locus">Metfor_0441</name>
</gene>
<name>L0HDV8_METFS</name>
<dbReference type="InParanoid" id="L0HDV8"/>
<dbReference type="GO" id="GO:0008483">
    <property type="term" value="F:transaminase activity"/>
    <property type="evidence" value="ECO:0007669"/>
    <property type="project" value="TreeGrafter"/>
</dbReference>
<dbReference type="KEGG" id="mfo:Metfor_0441"/>
<protein>
    <submittedName>
        <fullName evidence="2">Putative PLP-dependent enzyme possibly involved in cell wall biogenesis</fullName>
    </submittedName>
</protein>
<organism evidence="2 3">
    <name type="scientific">Methanoregula formicica (strain DSM 22288 / NBRC 105244 / SMSP)</name>
    <dbReference type="NCBI Taxonomy" id="593750"/>
    <lineage>
        <taxon>Archaea</taxon>
        <taxon>Methanobacteriati</taxon>
        <taxon>Methanobacteriota</taxon>
        <taxon>Stenosarchaea group</taxon>
        <taxon>Methanomicrobia</taxon>
        <taxon>Methanomicrobiales</taxon>
        <taxon>Methanoregulaceae</taxon>
        <taxon>Methanoregula</taxon>
    </lineage>
</organism>
<dbReference type="SUPFAM" id="SSF53383">
    <property type="entry name" value="PLP-dependent transferases"/>
    <property type="match status" value="1"/>
</dbReference>
<dbReference type="CDD" id="cd00616">
    <property type="entry name" value="AHBA_syn"/>
    <property type="match status" value="1"/>
</dbReference>
<dbReference type="Proteomes" id="UP000010824">
    <property type="component" value="Chromosome"/>
</dbReference>
<dbReference type="eggNOG" id="arCOG00118">
    <property type="taxonomic scope" value="Archaea"/>
</dbReference>
<dbReference type="HOGENOM" id="CLU_033332_7_2_2"/>
<dbReference type="InterPro" id="IPR000653">
    <property type="entry name" value="DegT/StrS_aminotransferase"/>
</dbReference>
<dbReference type="PANTHER" id="PTHR30244:SF34">
    <property type="entry name" value="DTDP-4-AMINO-4,6-DIDEOXYGALACTOSE TRANSAMINASE"/>
    <property type="match status" value="1"/>
</dbReference>
<dbReference type="STRING" id="593750.Metfor_0441"/>
<reference evidence="2 3" key="2">
    <citation type="journal article" date="2014" name="Genome Announc.">
        <title>Complete Genome Sequence of Methanoregula formicica SMSPT, a Mesophilic Hydrogenotrophic Methanogen Isolated from a Methanogenic Upflow Anaerobic Sludge Blanket Reactor.</title>
        <authorList>
            <person name="Yamamoto K."/>
            <person name="Tamaki H."/>
            <person name="Cadillo-Quiroz H."/>
            <person name="Imachi H."/>
            <person name="Kyrpides N."/>
            <person name="Woyke T."/>
            <person name="Goodwin L."/>
            <person name="Zinder S.H."/>
            <person name="Kamagata Y."/>
            <person name="Liu W.T."/>
        </authorList>
    </citation>
    <scope>NUCLEOTIDE SEQUENCE [LARGE SCALE GENOMIC DNA]</scope>
    <source>
        <strain evidence="3">DSM 22288 / NBRC 105244 / SMSP</strain>
    </source>
</reference>
<reference evidence="3" key="1">
    <citation type="submission" date="2011-12" db="EMBL/GenBank/DDBJ databases">
        <title>Complete sequence of Methanoregula formicicum SMSP.</title>
        <authorList>
            <person name="Lucas S."/>
            <person name="Han J."/>
            <person name="Lapidus A."/>
            <person name="Cheng J.-F."/>
            <person name="Goodwin L."/>
            <person name="Pitluck S."/>
            <person name="Peters L."/>
            <person name="Ovchinnikova G."/>
            <person name="Teshima H."/>
            <person name="Detter J.C."/>
            <person name="Han C."/>
            <person name="Tapia R."/>
            <person name="Land M."/>
            <person name="Hauser L."/>
            <person name="Kyrpides N."/>
            <person name="Ivanova N."/>
            <person name="Pagani I."/>
            <person name="Imachi H."/>
            <person name="Tamaki H."/>
            <person name="Sekiguchi Y."/>
            <person name="Kamagata Y."/>
            <person name="Cadillo-Quiroz H."/>
            <person name="Zinder S."/>
            <person name="Liu W.-T."/>
            <person name="Woyke T."/>
        </authorList>
    </citation>
    <scope>NUCLEOTIDE SEQUENCE [LARGE SCALE GENOMIC DNA]</scope>
    <source>
        <strain evidence="3">DSM 22288 / NBRC 105244 / SMSP</strain>
    </source>
</reference>
<dbReference type="PANTHER" id="PTHR30244">
    <property type="entry name" value="TRANSAMINASE"/>
    <property type="match status" value="1"/>
</dbReference>
<dbReference type="RefSeq" id="WP_015284477.1">
    <property type="nucleotide sequence ID" value="NC_019943.1"/>
</dbReference>
<dbReference type="GeneID" id="14309114"/>
<accession>L0HDV8</accession>
<dbReference type="OrthoDB" id="10355at2157"/>
<dbReference type="InterPro" id="IPR015422">
    <property type="entry name" value="PyrdxlP-dep_Trfase_small"/>
</dbReference>
<dbReference type="Gene3D" id="3.90.1150.10">
    <property type="entry name" value="Aspartate Aminotransferase, domain 1"/>
    <property type="match status" value="1"/>
</dbReference>
<dbReference type="InterPro" id="IPR015424">
    <property type="entry name" value="PyrdxlP-dep_Trfase"/>
</dbReference>
<dbReference type="AlphaFoldDB" id="L0HDV8"/>
<proteinExistence type="inferred from homology"/>
<dbReference type="GO" id="GO:0000271">
    <property type="term" value="P:polysaccharide biosynthetic process"/>
    <property type="evidence" value="ECO:0007669"/>
    <property type="project" value="TreeGrafter"/>
</dbReference>
<dbReference type="InterPro" id="IPR015421">
    <property type="entry name" value="PyrdxlP-dep_Trfase_major"/>
</dbReference>
<dbReference type="Gene3D" id="3.40.640.10">
    <property type="entry name" value="Type I PLP-dependent aspartate aminotransferase-like (Major domain)"/>
    <property type="match status" value="1"/>
</dbReference>
<evidence type="ECO:0000313" key="2">
    <source>
        <dbReference type="EMBL" id="AGB01513.1"/>
    </source>
</evidence>
<keyword evidence="1" id="KW-0663">Pyridoxal phosphate</keyword>
<keyword evidence="3" id="KW-1185">Reference proteome</keyword>
<dbReference type="Pfam" id="PF01041">
    <property type="entry name" value="DegT_DnrJ_EryC1"/>
    <property type="match status" value="1"/>
</dbReference>
<dbReference type="EMBL" id="CP003167">
    <property type="protein sequence ID" value="AGB01513.1"/>
    <property type="molecule type" value="Genomic_DNA"/>
</dbReference>
<evidence type="ECO:0000256" key="1">
    <source>
        <dbReference type="RuleBase" id="RU004508"/>
    </source>
</evidence>
<dbReference type="PIRSF" id="PIRSF000390">
    <property type="entry name" value="PLP_StrS"/>
    <property type="match status" value="1"/>
</dbReference>
<dbReference type="GO" id="GO:0030170">
    <property type="term" value="F:pyridoxal phosphate binding"/>
    <property type="evidence" value="ECO:0007669"/>
    <property type="project" value="TreeGrafter"/>
</dbReference>
<sequence length="370" mass="41169">MKNGRGKDRDYPWWSPQVTPKEYELVREVLDSNYLNEGDYTTRFENEIAQLLGVKHAIAVTSGTSALFLALAALGIGPSDEVIVPDVTFIATANAVKLTGAIPVLVDIDPDTLTISPGAVESAITQRTRAIIPVHVSGRAADLNAIMSIAKKYDLFIVEDAAEAFMSSIDGKYLGTFGNAGCFSFSPNKTISTGQGGMIVTNDDDLHIILRQLKDQGRPKRGTGGDDIHYSVGYNFKLTNLQAAIGLGQLSVLHNRLQRQKEIYTIYSDHFENSSNVSIIGFKINRGEIPLWTDAIIERRDVVESYLQKMGIHCRKFWYPIHTQKPYFQNDALFSQSTQLMSKAMWLPSAFILEDTDVEYVCNQIKRFFG</sequence>
<comment type="similarity">
    <text evidence="1">Belongs to the DegT/DnrJ/EryC1 family.</text>
</comment>